<proteinExistence type="predicted"/>
<name>A0A7W9E5T4_9MICO</name>
<sequence length="399" mass="44479">MTAPRRWPLHPVPLPGEALSSWLRRIAACYSAELEVLGDDLGFTLRPGSHEDIDLAPPPGMIDVLTSRTGVAPDRLRQMSVAGWVPWLLDDMQPSPESFATYTRQLSVLRPANRFKPRLVPSWRPWLSSHLHSRACPKCVAASDSPKPYLLLWALPLISTCPIHGCWLEATRAPRGYFRLWDFDPPVLRAAPEHLLKMDQRTQDAFTIGQVELPRRSVHAGIWFRLLRTIIDELSCPLSENHPADAKIIRQIWTQTGYRVRDGQSSWHPYEQHAESVQQHTMEAAATAVLLLESDAITGSGTDAALFHPLPEITLSDGTLPHPTSIPNGALPTLMDALQEAVEAARLDPADARTLFNLATYKQDDAEQIHYAVSLFLELGIPLDFHHTTQTGVGLQDVD</sequence>
<comment type="caution">
    <text evidence="2">The sequence shown here is derived from an EMBL/GenBank/DDBJ whole genome shotgun (WGS) entry which is preliminary data.</text>
</comment>
<protein>
    <recommendedName>
        <fullName evidence="1">TniQ domain-containing protein</fullName>
    </recommendedName>
</protein>
<dbReference type="AlphaFoldDB" id="A0A7W9E5T4"/>
<dbReference type="Proteomes" id="UP000561726">
    <property type="component" value="Unassembled WGS sequence"/>
</dbReference>
<dbReference type="Pfam" id="PF06527">
    <property type="entry name" value="TniQ"/>
    <property type="match status" value="1"/>
</dbReference>
<accession>A0A7W9E5T4</accession>
<evidence type="ECO:0000313" key="2">
    <source>
        <dbReference type="EMBL" id="MBB5642744.1"/>
    </source>
</evidence>
<dbReference type="InterPro" id="IPR009492">
    <property type="entry name" value="TniQ"/>
</dbReference>
<reference evidence="2 3" key="1">
    <citation type="submission" date="2020-08" db="EMBL/GenBank/DDBJ databases">
        <title>Sequencing the genomes of 1000 actinobacteria strains.</title>
        <authorList>
            <person name="Klenk H.-P."/>
        </authorList>
    </citation>
    <scope>NUCLEOTIDE SEQUENCE [LARGE SCALE GENOMIC DNA]</scope>
    <source>
        <strain evidence="2 3">DSM 21065</strain>
    </source>
</reference>
<dbReference type="RefSeq" id="WP_052542608.1">
    <property type="nucleotide sequence ID" value="NZ_JACHBQ010000001.1"/>
</dbReference>
<organism evidence="2 3">
    <name type="scientific">Cryobacterium roopkundense</name>
    <dbReference type="NCBI Taxonomy" id="1001240"/>
    <lineage>
        <taxon>Bacteria</taxon>
        <taxon>Bacillati</taxon>
        <taxon>Actinomycetota</taxon>
        <taxon>Actinomycetes</taxon>
        <taxon>Micrococcales</taxon>
        <taxon>Microbacteriaceae</taxon>
        <taxon>Cryobacterium</taxon>
    </lineage>
</organism>
<feature type="domain" description="TniQ" evidence="1">
    <location>
        <begin position="8"/>
        <end position="168"/>
    </location>
</feature>
<evidence type="ECO:0000259" key="1">
    <source>
        <dbReference type="Pfam" id="PF06527"/>
    </source>
</evidence>
<gene>
    <name evidence="2" type="ORF">BJ997_003292</name>
</gene>
<dbReference type="EMBL" id="JACHBQ010000001">
    <property type="protein sequence ID" value="MBB5642744.1"/>
    <property type="molecule type" value="Genomic_DNA"/>
</dbReference>
<evidence type="ECO:0000313" key="3">
    <source>
        <dbReference type="Proteomes" id="UP000561726"/>
    </source>
</evidence>